<feature type="signal peptide" evidence="1">
    <location>
        <begin position="1"/>
        <end position="24"/>
    </location>
</feature>
<dbReference type="Ensembl" id="ENSNFUT00015027805.1">
    <property type="protein sequence ID" value="ENSNFUP00015026616.1"/>
    <property type="gene ID" value="ENSNFUG00015012888.1"/>
</dbReference>
<feature type="domain" description="LITAF" evidence="2">
    <location>
        <begin position="56"/>
        <end position="106"/>
    </location>
</feature>
<evidence type="ECO:0000259" key="2">
    <source>
        <dbReference type="PROSITE" id="PS51837"/>
    </source>
</evidence>
<reference evidence="3" key="3">
    <citation type="submission" date="2025-09" db="UniProtKB">
        <authorList>
            <consortium name="Ensembl"/>
        </authorList>
    </citation>
    <scope>IDENTIFICATION</scope>
</reference>
<accession>A0A8C6LWH5</accession>
<protein>
    <recommendedName>
        <fullName evidence="2">LITAF domain-containing protein</fullName>
    </recommendedName>
</protein>
<dbReference type="Pfam" id="PF10601">
    <property type="entry name" value="zf-LITAF-like"/>
    <property type="match status" value="1"/>
</dbReference>
<dbReference type="AlphaFoldDB" id="A0A8C6LWH5"/>
<feature type="chain" id="PRO_5034027462" description="LITAF domain-containing protein" evidence="1">
    <location>
        <begin position="25"/>
        <end position="106"/>
    </location>
</feature>
<proteinExistence type="predicted"/>
<keyword evidence="1" id="KW-0732">Signal</keyword>
<organism evidence="3 4">
    <name type="scientific">Nothobranchius furzeri</name>
    <name type="common">Turquoise killifish</name>
    <dbReference type="NCBI Taxonomy" id="105023"/>
    <lineage>
        <taxon>Eukaryota</taxon>
        <taxon>Metazoa</taxon>
        <taxon>Chordata</taxon>
        <taxon>Craniata</taxon>
        <taxon>Vertebrata</taxon>
        <taxon>Euteleostomi</taxon>
        <taxon>Actinopterygii</taxon>
        <taxon>Neopterygii</taxon>
        <taxon>Teleostei</taxon>
        <taxon>Neoteleostei</taxon>
        <taxon>Acanthomorphata</taxon>
        <taxon>Ovalentaria</taxon>
        <taxon>Atherinomorphae</taxon>
        <taxon>Cyprinodontiformes</taxon>
        <taxon>Nothobranchiidae</taxon>
        <taxon>Nothobranchius</taxon>
    </lineage>
</organism>
<dbReference type="PROSITE" id="PS51837">
    <property type="entry name" value="LITAF"/>
    <property type="match status" value="1"/>
</dbReference>
<evidence type="ECO:0000256" key="1">
    <source>
        <dbReference type="SAM" id="SignalP"/>
    </source>
</evidence>
<evidence type="ECO:0000313" key="4">
    <source>
        <dbReference type="Proteomes" id="UP000694548"/>
    </source>
</evidence>
<dbReference type="Proteomes" id="UP000694548">
    <property type="component" value="Chromosome sgr02"/>
</dbReference>
<reference evidence="3" key="2">
    <citation type="submission" date="2025-08" db="UniProtKB">
        <authorList>
            <consortium name="Ensembl"/>
        </authorList>
    </citation>
    <scope>IDENTIFICATION</scope>
</reference>
<sequence>MALPYVSMMGLISAATLLTPSCSSRSRTVFFSRPFPPAAKFTPPAPTRFVLGPAGSNPIMVEVQQMPTDCPGQMLCPYCNSTVVTKTEHKPGLLAWFICEILAFLT</sequence>
<dbReference type="InterPro" id="IPR006629">
    <property type="entry name" value="LITAF"/>
</dbReference>
<name>A0A8C6LWH5_NOTFU</name>
<keyword evidence="4" id="KW-1185">Reference proteome</keyword>
<evidence type="ECO:0000313" key="3">
    <source>
        <dbReference type="Ensembl" id="ENSNFUP00015026616.1"/>
    </source>
</evidence>
<reference evidence="3" key="1">
    <citation type="submission" date="2014-08" db="EMBL/GenBank/DDBJ databases">
        <authorList>
            <person name="Senf B."/>
            <person name="Petzold A."/>
            <person name="Downie B.R."/>
            <person name="Koch P."/>
            <person name="Platzer M."/>
        </authorList>
    </citation>
    <scope>NUCLEOTIDE SEQUENCE [LARGE SCALE GENOMIC DNA]</scope>
    <source>
        <strain evidence="3">GRZ</strain>
    </source>
</reference>